<reference evidence="2 3" key="1">
    <citation type="submission" date="2019-09" db="EMBL/GenBank/DDBJ databases">
        <title>Draft genome sequence of the thermophilic Saccharopolyspora hirsuta VKM Ac-666T.</title>
        <authorList>
            <person name="Lobastova T.G."/>
            <person name="Fokina V."/>
            <person name="Bragin E.Y."/>
            <person name="Shtratnikova V.Y."/>
            <person name="Starodumova I.P."/>
            <person name="Tarlachkov S.V."/>
            <person name="Donova M.V."/>
        </authorList>
    </citation>
    <scope>NUCLEOTIDE SEQUENCE [LARGE SCALE GENOMIC DNA]</scope>
    <source>
        <strain evidence="2 3">VKM Ac-666</strain>
    </source>
</reference>
<evidence type="ECO:0000313" key="3">
    <source>
        <dbReference type="Proteomes" id="UP000323946"/>
    </source>
</evidence>
<dbReference type="Proteomes" id="UP000323946">
    <property type="component" value="Unassembled WGS sequence"/>
</dbReference>
<accession>A0A5M7CBK2</accession>
<name>A0A5M7CBK2_SACHI</name>
<comment type="caution">
    <text evidence="2">The sequence shown here is derived from an EMBL/GenBank/DDBJ whole genome shotgun (WGS) entry which is preliminary data.</text>
</comment>
<dbReference type="AlphaFoldDB" id="A0A5M7CBK2"/>
<gene>
    <name evidence="2" type="ORF">F1721_04370</name>
</gene>
<feature type="transmembrane region" description="Helical" evidence="1">
    <location>
        <begin position="21"/>
        <end position="43"/>
    </location>
</feature>
<keyword evidence="1" id="KW-0472">Membrane</keyword>
<dbReference type="EMBL" id="VWPH01000002">
    <property type="protein sequence ID" value="KAA5837061.1"/>
    <property type="molecule type" value="Genomic_DNA"/>
</dbReference>
<organism evidence="2 3">
    <name type="scientific">Saccharopolyspora hirsuta</name>
    <dbReference type="NCBI Taxonomy" id="1837"/>
    <lineage>
        <taxon>Bacteria</taxon>
        <taxon>Bacillati</taxon>
        <taxon>Actinomycetota</taxon>
        <taxon>Actinomycetes</taxon>
        <taxon>Pseudonocardiales</taxon>
        <taxon>Pseudonocardiaceae</taxon>
        <taxon>Saccharopolyspora</taxon>
    </lineage>
</organism>
<protein>
    <submittedName>
        <fullName evidence="2">DUF4245 domain-containing protein</fullName>
    </submittedName>
</protein>
<keyword evidence="1" id="KW-0812">Transmembrane</keyword>
<dbReference type="InterPro" id="IPR025339">
    <property type="entry name" value="DUF4245"/>
</dbReference>
<dbReference type="OrthoDB" id="4772660at2"/>
<proteinExistence type="predicted"/>
<evidence type="ECO:0000313" key="2">
    <source>
        <dbReference type="EMBL" id="KAA5837061.1"/>
    </source>
</evidence>
<evidence type="ECO:0000256" key="1">
    <source>
        <dbReference type="SAM" id="Phobius"/>
    </source>
</evidence>
<keyword evidence="3" id="KW-1185">Reference proteome</keyword>
<sequence length="194" mass="20831">MGGVAEPSNQQPAPSRPPRTVSAMVFAILPLVLIAFGMAGLLGQCSFNPGGPQVQVPTVDVPAELDRASRRVDFPLADPQLPANWRANSVNVLTLRSHAEVVRVGWLTGDGHYLRFSQSTATEEELVTADTRQPPQALGTVEAGGQQWVRYRSVEGEEAWATDRNGVRVLIAGNATEPEFRTLAEAALKAPARP</sequence>
<keyword evidence="1" id="KW-1133">Transmembrane helix</keyword>
<dbReference type="Pfam" id="PF14030">
    <property type="entry name" value="DUF4245"/>
    <property type="match status" value="1"/>
</dbReference>